<dbReference type="PROSITE" id="PS51219">
    <property type="entry name" value="DPCK"/>
    <property type="match status" value="1"/>
</dbReference>
<dbReference type="PANTHER" id="PTHR10695:SF46">
    <property type="entry name" value="BIFUNCTIONAL COENZYME A SYNTHASE-RELATED"/>
    <property type="match status" value="1"/>
</dbReference>
<proteinExistence type="inferred from homology"/>
<keyword evidence="3 5" id="KW-0418">Kinase</keyword>
<dbReference type="GO" id="GO:0004140">
    <property type="term" value="F:dephospho-CoA kinase activity"/>
    <property type="evidence" value="ECO:0007669"/>
    <property type="project" value="UniProtKB-UniRule"/>
</dbReference>
<dbReference type="InterPro" id="IPR027417">
    <property type="entry name" value="P-loop_NTPase"/>
</dbReference>
<dbReference type="EC" id="2.7.1.24" evidence="3 4"/>
<dbReference type="HOGENOM" id="CLU_057180_0_0_9"/>
<dbReference type="OrthoDB" id="9812943at2"/>
<comment type="pathway">
    <text evidence="3">Cofactor biosynthesis; coenzyme A biosynthesis; CoA from (R)-pantothenate: step 5/5.</text>
</comment>
<sequence>MIKVGITGGIGSGKSTISKYLIKEGYRIIDADIISREVLIKYPEILNNIRTTFGEEYFCGNSLNRAKLGEVVFKDQEKKQLLEDIIIPYIIKEIDGKFEKYQKHGLKIVFLDAPTLIENNLHKTMDKNILVWVDRETQENRVATRDKLSLDQVNDRIDAQLPLDEKKKYVDYIIDNTGSVEETYQQIDKLLKVLKGEK</sequence>
<dbReference type="UniPathway" id="UPA00241">
    <property type="reaction ID" value="UER00356"/>
</dbReference>
<dbReference type="Proteomes" id="UP000002730">
    <property type="component" value="Chromosome"/>
</dbReference>
<dbReference type="InterPro" id="IPR001977">
    <property type="entry name" value="Depp_CoAkinase"/>
</dbReference>
<keyword evidence="3 5" id="KW-0808">Transferase</keyword>
<dbReference type="RefSeq" id="WP_010076616.1">
    <property type="nucleotide sequence ID" value="NC_014393.1"/>
</dbReference>
<feature type="binding site" evidence="3">
    <location>
        <begin position="11"/>
        <end position="16"/>
    </location>
    <ligand>
        <name>ATP</name>
        <dbReference type="ChEBI" id="CHEBI:30616"/>
    </ligand>
</feature>
<keyword evidence="1 3" id="KW-0547">Nucleotide-binding</keyword>
<dbReference type="Gene3D" id="3.40.50.300">
    <property type="entry name" value="P-loop containing nucleotide triphosphate hydrolases"/>
    <property type="match status" value="1"/>
</dbReference>
<reference evidence="5 6" key="1">
    <citation type="submission" date="2010-08" db="EMBL/GenBank/DDBJ databases">
        <title>Complete sequence of Clostridium cellulovorans 743B.</title>
        <authorList>
            <consortium name="US DOE Joint Genome Institute"/>
            <person name="Lucas S."/>
            <person name="Copeland A."/>
            <person name="Lapidus A."/>
            <person name="Cheng J.-F."/>
            <person name="Bruce D."/>
            <person name="Goodwin L."/>
            <person name="Pitluck S."/>
            <person name="Chertkov O."/>
            <person name="Detter J.C."/>
            <person name="Han C."/>
            <person name="Tapia R."/>
            <person name="Land M."/>
            <person name="Hauser L."/>
            <person name="Chang Y.-J."/>
            <person name="Jeffries C."/>
            <person name="Kyrpides N."/>
            <person name="Ivanova N."/>
            <person name="Mikhailova N."/>
            <person name="Hemme C.L."/>
            <person name="Woyke T."/>
        </authorList>
    </citation>
    <scope>NUCLEOTIDE SEQUENCE [LARGE SCALE GENOMIC DNA]</scope>
    <source>
        <strain evidence="6">ATCC 35296 / DSM 3052 / OCM 3 / 743B</strain>
    </source>
</reference>
<dbReference type="SUPFAM" id="SSF52540">
    <property type="entry name" value="P-loop containing nucleoside triphosphate hydrolases"/>
    <property type="match status" value="1"/>
</dbReference>
<dbReference type="CDD" id="cd02022">
    <property type="entry name" value="DPCK"/>
    <property type="match status" value="1"/>
</dbReference>
<comment type="catalytic activity">
    <reaction evidence="3">
        <text>3'-dephospho-CoA + ATP = ADP + CoA + H(+)</text>
        <dbReference type="Rhea" id="RHEA:18245"/>
        <dbReference type="ChEBI" id="CHEBI:15378"/>
        <dbReference type="ChEBI" id="CHEBI:30616"/>
        <dbReference type="ChEBI" id="CHEBI:57287"/>
        <dbReference type="ChEBI" id="CHEBI:57328"/>
        <dbReference type="ChEBI" id="CHEBI:456216"/>
        <dbReference type="EC" id="2.7.1.24"/>
    </reaction>
</comment>
<keyword evidence="3" id="KW-0173">Coenzyme A biosynthesis</keyword>
<comment type="subcellular location">
    <subcellularLocation>
        <location evidence="3">Cytoplasm</location>
    </subcellularLocation>
</comment>
<evidence type="ECO:0000256" key="3">
    <source>
        <dbReference type="HAMAP-Rule" id="MF_00376"/>
    </source>
</evidence>
<evidence type="ECO:0000313" key="6">
    <source>
        <dbReference type="Proteomes" id="UP000002730"/>
    </source>
</evidence>
<evidence type="ECO:0000256" key="2">
    <source>
        <dbReference type="ARBA" id="ARBA00022840"/>
    </source>
</evidence>
<dbReference type="NCBIfam" id="TIGR00152">
    <property type="entry name" value="dephospho-CoA kinase"/>
    <property type="match status" value="1"/>
</dbReference>
<protein>
    <recommendedName>
        <fullName evidence="3 4">Dephospho-CoA kinase</fullName>
        <ecNumber evidence="3 4">2.7.1.24</ecNumber>
    </recommendedName>
    <alternativeName>
        <fullName evidence="3">Dephosphocoenzyme A kinase</fullName>
    </alternativeName>
</protein>
<dbReference type="AlphaFoldDB" id="D9SRJ7"/>
<dbReference type="GO" id="GO:0015937">
    <property type="term" value="P:coenzyme A biosynthetic process"/>
    <property type="evidence" value="ECO:0007669"/>
    <property type="project" value="UniProtKB-UniRule"/>
</dbReference>
<keyword evidence="6" id="KW-1185">Reference proteome</keyword>
<gene>
    <name evidence="3" type="primary">coaE</name>
    <name evidence="5" type="ordered locus">Clocel_2729</name>
</gene>
<evidence type="ECO:0000256" key="4">
    <source>
        <dbReference type="NCBIfam" id="TIGR00152"/>
    </source>
</evidence>
<dbReference type="PANTHER" id="PTHR10695">
    <property type="entry name" value="DEPHOSPHO-COA KINASE-RELATED"/>
    <property type="match status" value="1"/>
</dbReference>
<dbReference type="STRING" id="573061.Clocel_2729"/>
<accession>D9SRJ7</accession>
<evidence type="ECO:0000256" key="1">
    <source>
        <dbReference type="ARBA" id="ARBA00022741"/>
    </source>
</evidence>
<dbReference type="GO" id="GO:0005524">
    <property type="term" value="F:ATP binding"/>
    <property type="evidence" value="ECO:0007669"/>
    <property type="project" value="UniProtKB-UniRule"/>
</dbReference>
<comment type="function">
    <text evidence="3">Catalyzes the phosphorylation of the 3'-hydroxyl group of dephosphocoenzyme A to form coenzyme A.</text>
</comment>
<dbReference type="eggNOG" id="COG0237">
    <property type="taxonomic scope" value="Bacteria"/>
</dbReference>
<evidence type="ECO:0000313" key="5">
    <source>
        <dbReference type="EMBL" id="ADL52426.1"/>
    </source>
</evidence>
<dbReference type="KEGG" id="ccb:Clocel_2729"/>
<dbReference type="EMBL" id="CP002160">
    <property type="protein sequence ID" value="ADL52426.1"/>
    <property type="molecule type" value="Genomic_DNA"/>
</dbReference>
<comment type="similarity">
    <text evidence="3">Belongs to the CoaE family.</text>
</comment>
<keyword evidence="3" id="KW-0963">Cytoplasm</keyword>
<keyword evidence="2 3" id="KW-0067">ATP-binding</keyword>
<organism evidence="5 6">
    <name type="scientific">Clostridium cellulovorans (strain ATCC 35296 / DSM 3052 / OCM 3 / 743B)</name>
    <dbReference type="NCBI Taxonomy" id="573061"/>
    <lineage>
        <taxon>Bacteria</taxon>
        <taxon>Bacillati</taxon>
        <taxon>Bacillota</taxon>
        <taxon>Clostridia</taxon>
        <taxon>Eubacteriales</taxon>
        <taxon>Clostridiaceae</taxon>
        <taxon>Clostridium</taxon>
    </lineage>
</organism>
<name>D9SRJ7_CLOC7</name>
<dbReference type="GO" id="GO:0005737">
    <property type="term" value="C:cytoplasm"/>
    <property type="evidence" value="ECO:0007669"/>
    <property type="project" value="UniProtKB-SubCell"/>
</dbReference>
<dbReference type="Pfam" id="PF01121">
    <property type="entry name" value="CoaE"/>
    <property type="match status" value="1"/>
</dbReference>
<dbReference type="HAMAP" id="MF_00376">
    <property type="entry name" value="Dephospho_CoA_kinase"/>
    <property type="match status" value="1"/>
</dbReference>